<name>A0AAD5Z597_9POAL</name>
<dbReference type="InterPro" id="IPR055411">
    <property type="entry name" value="LRR_FXL15/At3g58940/PEG3-like"/>
</dbReference>
<dbReference type="SUPFAM" id="SSF81383">
    <property type="entry name" value="F-box domain"/>
    <property type="match status" value="1"/>
</dbReference>
<dbReference type="InterPro" id="IPR001810">
    <property type="entry name" value="F-box_dom"/>
</dbReference>
<keyword evidence="4" id="KW-1185">Reference proteome</keyword>
<dbReference type="PANTHER" id="PTHR34223:SF51">
    <property type="entry name" value="OS06G0556300 PROTEIN"/>
    <property type="match status" value="1"/>
</dbReference>
<evidence type="ECO:0000259" key="1">
    <source>
        <dbReference type="Pfam" id="PF00646"/>
    </source>
</evidence>
<evidence type="ECO:0000259" key="2">
    <source>
        <dbReference type="Pfam" id="PF24758"/>
    </source>
</evidence>
<evidence type="ECO:0008006" key="5">
    <source>
        <dbReference type="Google" id="ProtNLM"/>
    </source>
</evidence>
<dbReference type="InterPro" id="IPR036047">
    <property type="entry name" value="F-box-like_dom_sf"/>
</dbReference>
<gene>
    <name evidence="3" type="ORF">LUZ61_016309</name>
</gene>
<dbReference type="InterPro" id="IPR053781">
    <property type="entry name" value="F-box_AtFBL13-like"/>
</dbReference>
<proteinExistence type="predicted"/>
<dbReference type="CDD" id="cd22160">
    <property type="entry name" value="F-box_AtFBL13-like"/>
    <property type="match status" value="1"/>
</dbReference>
<feature type="domain" description="F-box" evidence="1">
    <location>
        <begin position="7"/>
        <end position="47"/>
    </location>
</feature>
<dbReference type="SUPFAM" id="SSF52047">
    <property type="entry name" value="RNI-like"/>
    <property type="match status" value="1"/>
</dbReference>
<dbReference type="EMBL" id="JAMRDG010000002">
    <property type="protein sequence ID" value="KAJ3687145.1"/>
    <property type="molecule type" value="Genomic_DNA"/>
</dbReference>
<evidence type="ECO:0000313" key="4">
    <source>
        <dbReference type="Proteomes" id="UP001210211"/>
    </source>
</evidence>
<accession>A0AAD5Z597</accession>
<dbReference type="Gene3D" id="3.80.10.10">
    <property type="entry name" value="Ribonuclease Inhibitor"/>
    <property type="match status" value="1"/>
</dbReference>
<dbReference type="Pfam" id="PF24758">
    <property type="entry name" value="LRR_At5g56370"/>
    <property type="match status" value="1"/>
</dbReference>
<evidence type="ECO:0000313" key="3">
    <source>
        <dbReference type="EMBL" id="KAJ3687145.1"/>
    </source>
</evidence>
<dbReference type="Pfam" id="PF00646">
    <property type="entry name" value="F-box"/>
    <property type="match status" value="1"/>
</dbReference>
<sequence>MDERDMISSLPDCLIHLIMSFLTAQEAVQTCVLSKRWKNLWTTLPFLDFDLYKFEYGGKSDDSEWGDDELERIKFEKFRDLVSTTLVLREGSDLHTLRVSLDDWKNDVHKYDMIIRSWILYALKHNLQVLNIDFQLVASLPLGVFTCASLVDASLDYPNALNHIKVINLPCLRRLYLHGGKLNQDSVDKLFCGCPVLEFLHLEYCCEESFIINSQSLKYLKVHCVSGRIETKNLMELINTPNLLSFCCEISPETIGRKIVNGHKMLLKMPILSSAHISLDLHYKVKGMLMGLSNVQNLTFSGRGIKDLLENDLLKYPEFSNLKNLNVKDFCLCHHFNLLASFLNHCLILEKLSLEYLGCQCGAQVQVLGKQKSLKIAPFKGKQLKIVEVQFVEHDQDFPRFVKYLQEIARNSSAQINMTRISLSWP</sequence>
<reference evidence="3 4" key="1">
    <citation type="journal article" date="2022" name="Cell">
        <title>Repeat-based holocentromeres influence genome architecture and karyotype evolution.</title>
        <authorList>
            <person name="Hofstatter P.G."/>
            <person name="Thangavel G."/>
            <person name="Lux T."/>
            <person name="Neumann P."/>
            <person name="Vondrak T."/>
            <person name="Novak P."/>
            <person name="Zhang M."/>
            <person name="Costa L."/>
            <person name="Castellani M."/>
            <person name="Scott A."/>
            <person name="Toegelov H."/>
            <person name="Fuchs J."/>
            <person name="Mata-Sucre Y."/>
            <person name="Dias Y."/>
            <person name="Vanzela A.L.L."/>
            <person name="Huettel B."/>
            <person name="Almeida C.C.S."/>
            <person name="Simkova H."/>
            <person name="Souza G."/>
            <person name="Pedrosa-Harand A."/>
            <person name="Macas J."/>
            <person name="Mayer K.F.X."/>
            <person name="Houben A."/>
            <person name="Marques A."/>
        </authorList>
    </citation>
    <scope>NUCLEOTIDE SEQUENCE [LARGE SCALE GENOMIC DNA]</scope>
    <source>
        <strain evidence="3">RhyTen1mFocal</strain>
    </source>
</reference>
<dbReference type="InterPro" id="IPR053197">
    <property type="entry name" value="F-box_SCFL_complex_component"/>
</dbReference>
<dbReference type="Gene3D" id="1.20.1280.50">
    <property type="match status" value="1"/>
</dbReference>
<dbReference type="Proteomes" id="UP001210211">
    <property type="component" value="Unassembled WGS sequence"/>
</dbReference>
<organism evidence="3 4">
    <name type="scientific">Rhynchospora tenuis</name>
    <dbReference type="NCBI Taxonomy" id="198213"/>
    <lineage>
        <taxon>Eukaryota</taxon>
        <taxon>Viridiplantae</taxon>
        <taxon>Streptophyta</taxon>
        <taxon>Embryophyta</taxon>
        <taxon>Tracheophyta</taxon>
        <taxon>Spermatophyta</taxon>
        <taxon>Magnoliopsida</taxon>
        <taxon>Liliopsida</taxon>
        <taxon>Poales</taxon>
        <taxon>Cyperaceae</taxon>
        <taxon>Cyperoideae</taxon>
        <taxon>Rhynchosporeae</taxon>
        <taxon>Rhynchospora</taxon>
    </lineage>
</organism>
<dbReference type="AlphaFoldDB" id="A0AAD5Z597"/>
<protein>
    <recommendedName>
        <fullName evidence="5">F-box domain-containing protein</fullName>
    </recommendedName>
</protein>
<comment type="caution">
    <text evidence="3">The sequence shown here is derived from an EMBL/GenBank/DDBJ whole genome shotgun (WGS) entry which is preliminary data.</text>
</comment>
<dbReference type="PANTHER" id="PTHR34223">
    <property type="entry name" value="OS11G0201299 PROTEIN"/>
    <property type="match status" value="1"/>
</dbReference>
<dbReference type="InterPro" id="IPR032675">
    <property type="entry name" value="LRR_dom_sf"/>
</dbReference>
<feature type="domain" description="F-box/LRR-repeat protein 15/At3g58940/PEG3-like LRR" evidence="2">
    <location>
        <begin position="126"/>
        <end position="224"/>
    </location>
</feature>